<evidence type="ECO:0000313" key="5">
    <source>
        <dbReference type="EMBL" id="CDT16707.1"/>
    </source>
</evidence>
<dbReference type="SUPFAM" id="SSF53218">
    <property type="entry name" value="Molybdenum cofactor biosynthesis proteins"/>
    <property type="match status" value="1"/>
</dbReference>
<dbReference type="PANTHER" id="PTHR10192">
    <property type="entry name" value="MOLYBDOPTERIN BIOSYNTHESIS PROTEIN"/>
    <property type="match status" value="1"/>
</dbReference>
<sequence>MKLIKTIDAVGQVLCHDITQIIPGEFKGRKFKKGHIVKEEDIPVLLSLGKDNLYVWEKSEGMVHENEGALFLKELTAGENLDFSEIKEGKIDFIAACDGLLKIDVDALFDLNCVGEIMMATLHNNFIVNKGLKVAGTRVIPLVIDEKKLEDAKKVVGNRKIVNVVPFKPKKVGIVTTGNEVFYSRIVDKFGPVIEEKVKGFGCEVIGQTICPDDKEIIKSAIKEFISQGAELICCTGGMSVDPDDVTPTAIKETGADLVTYGSPILPGAMFLLAYYGEVPIMGIPGCAMYHKTTVFDIVLSRVLIDEKLDKYDIARYGHGGLCMNCDVCTYPACNFAKI</sequence>
<dbReference type="SMART" id="SM00852">
    <property type="entry name" value="MoCF_biosynth"/>
    <property type="match status" value="1"/>
</dbReference>
<protein>
    <recommendedName>
        <fullName evidence="1">Molybdopterin molybdenumtransferase</fullName>
        <ecNumber evidence="1">2.10.1.1</ecNumber>
    </recommendedName>
</protein>
<dbReference type="GO" id="GO:0061599">
    <property type="term" value="F:molybdopterin molybdotransferase activity"/>
    <property type="evidence" value="ECO:0007669"/>
    <property type="project" value="UniProtKB-UniRule"/>
</dbReference>
<reference evidence="4" key="1">
    <citation type="submission" date="2014-07" db="EMBL/GenBank/DDBJ databases">
        <authorList>
            <person name="Monot Marc"/>
        </authorList>
    </citation>
    <scope>NUCLEOTIDE SEQUENCE</scope>
    <source>
        <strain evidence="5">7032989</strain>
        <strain evidence="4">7032994</strain>
    </source>
</reference>
<organism evidence="4">
    <name type="scientific">Clostridioides difficile</name>
    <name type="common">Peptoclostridium difficile</name>
    <dbReference type="NCBI Taxonomy" id="1496"/>
    <lineage>
        <taxon>Bacteria</taxon>
        <taxon>Bacillati</taxon>
        <taxon>Bacillota</taxon>
        <taxon>Clostridia</taxon>
        <taxon>Peptostreptococcales</taxon>
        <taxon>Peptostreptococcaceae</taxon>
        <taxon>Clostridioides</taxon>
    </lineage>
</organism>
<feature type="domain" description="MoaB/Mog" evidence="2">
    <location>
        <begin position="173"/>
        <end position="305"/>
    </location>
</feature>
<keyword evidence="1" id="KW-0500">Molybdenum</keyword>
<dbReference type="GO" id="GO:0046872">
    <property type="term" value="F:metal ion binding"/>
    <property type="evidence" value="ECO:0007669"/>
    <property type="project" value="UniProtKB-UniRule"/>
</dbReference>
<gene>
    <name evidence="5" type="ORF">BN1095_330346</name>
    <name evidence="3" type="ORF">BN1096_630216</name>
    <name evidence="4" type="ORF">BN1097_640078</name>
    <name evidence="6" type="ORF">KRM00_003651</name>
    <name evidence="9" type="ORF">SAMEA1402366_00868</name>
    <name evidence="8" type="ORF">SAMEA1402399_01038</name>
    <name evidence="7" type="ORF">SAMEA3375112_00715</name>
</gene>
<dbReference type="EMBL" id="CAAJVP010000003">
    <property type="protein sequence ID" value="VHX98235.1"/>
    <property type="molecule type" value="Genomic_DNA"/>
</dbReference>
<evidence type="ECO:0000313" key="4">
    <source>
        <dbReference type="EMBL" id="CDS88261.1"/>
    </source>
</evidence>
<reference evidence="6" key="4">
    <citation type="submission" date="2021-06" db="EMBL/GenBank/DDBJ databases">
        <authorList>
            <consortium name="NCBI Pathogen Detection Project"/>
        </authorList>
    </citation>
    <scope>NUCLEOTIDE SEQUENCE</scope>
    <source>
        <strain evidence="6">HN1000</strain>
    </source>
</reference>
<dbReference type="GO" id="GO:0006777">
    <property type="term" value="P:Mo-molybdopterin cofactor biosynthetic process"/>
    <property type="evidence" value="ECO:0007669"/>
    <property type="project" value="UniProtKB-UniRule"/>
</dbReference>
<dbReference type="EMBL" id="CAADAN010000003">
    <property type="protein sequence ID" value="VFD30470.1"/>
    <property type="molecule type" value="Genomic_DNA"/>
</dbReference>
<evidence type="ECO:0000313" key="11">
    <source>
        <dbReference type="Proteomes" id="UP000372533"/>
    </source>
</evidence>
<evidence type="ECO:0000256" key="1">
    <source>
        <dbReference type="RuleBase" id="RU365090"/>
    </source>
</evidence>
<evidence type="ECO:0000313" key="10">
    <source>
        <dbReference type="Proteomes" id="UP000189137"/>
    </source>
</evidence>
<dbReference type="InterPro" id="IPR001453">
    <property type="entry name" value="MoaB/Mog_dom"/>
</dbReference>
<dbReference type="PANTHER" id="PTHR10192:SF28">
    <property type="entry name" value="MOLYBDOPTERIN MOLYBDENUMTRANSFERASE"/>
    <property type="match status" value="1"/>
</dbReference>
<dbReference type="Gene3D" id="3.40.980.10">
    <property type="entry name" value="MoaB/Mog-like domain"/>
    <property type="match status" value="1"/>
</dbReference>
<evidence type="ECO:0000313" key="3">
    <source>
        <dbReference type="EMBL" id="CDS88126.1"/>
    </source>
</evidence>
<comment type="catalytic activity">
    <reaction evidence="1">
        <text>adenylyl-molybdopterin + molybdate = Mo-molybdopterin + AMP + H(+)</text>
        <dbReference type="Rhea" id="RHEA:35047"/>
        <dbReference type="ChEBI" id="CHEBI:15378"/>
        <dbReference type="ChEBI" id="CHEBI:36264"/>
        <dbReference type="ChEBI" id="CHEBI:62727"/>
        <dbReference type="ChEBI" id="CHEBI:71302"/>
        <dbReference type="ChEBI" id="CHEBI:456215"/>
    </reaction>
</comment>
<comment type="pathway">
    <text evidence="1">Cofactor biosynthesis; molybdopterin biosynthesis.</text>
</comment>
<dbReference type="EMBL" id="FUPS01000002">
    <property type="protein sequence ID" value="SJR93386.1"/>
    <property type="molecule type" value="Genomic_DNA"/>
</dbReference>
<dbReference type="EMBL" id="DAEPXK010000060">
    <property type="protein sequence ID" value="HBH1544107.1"/>
    <property type="molecule type" value="Genomic_DNA"/>
</dbReference>
<reference evidence="6" key="2">
    <citation type="journal article" date="2018" name="Genome Biol.">
        <title>SKESA: strategic k-mer extension for scrupulous assemblies.</title>
        <authorList>
            <person name="Souvorov A."/>
            <person name="Agarwala R."/>
            <person name="Lipman D.J."/>
        </authorList>
    </citation>
    <scope>NUCLEOTIDE SEQUENCE</scope>
    <source>
        <strain evidence="6">HN1000</strain>
    </source>
</reference>
<dbReference type="EMBL" id="LK932517">
    <property type="protein sequence ID" value="CDS88126.1"/>
    <property type="molecule type" value="Genomic_DNA"/>
</dbReference>
<dbReference type="Pfam" id="PF00994">
    <property type="entry name" value="MoCF_biosynth"/>
    <property type="match status" value="1"/>
</dbReference>
<evidence type="ECO:0000313" key="7">
    <source>
        <dbReference type="EMBL" id="SJR93386.1"/>
    </source>
</evidence>
<keyword evidence="1" id="KW-0501">Molybdenum cofactor biosynthesis</keyword>
<dbReference type="GO" id="GO:0005829">
    <property type="term" value="C:cytosol"/>
    <property type="evidence" value="ECO:0007669"/>
    <property type="project" value="TreeGrafter"/>
</dbReference>
<dbReference type="EMBL" id="LK932403">
    <property type="protein sequence ID" value="CDS88261.1"/>
    <property type="molecule type" value="Genomic_DNA"/>
</dbReference>
<dbReference type="AlphaFoldDB" id="A0A031WIM3"/>
<dbReference type="KEGG" id="pdf:CD630DERM_20690"/>
<dbReference type="RefSeq" id="WP_003435117.1">
    <property type="nucleotide sequence ID" value="NZ_AP031492.1"/>
</dbReference>
<dbReference type="PATRIC" id="fig|1496.1373.peg.2610"/>
<evidence type="ECO:0000313" key="9">
    <source>
        <dbReference type="EMBL" id="VHX98235.1"/>
    </source>
</evidence>
<dbReference type="Proteomes" id="UP000189137">
    <property type="component" value="Unassembled WGS sequence"/>
</dbReference>
<keyword evidence="1" id="KW-0808">Transferase</keyword>
<evidence type="ECO:0000313" key="6">
    <source>
        <dbReference type="EMBL" id="HBH1544107.1"/>
    </source>
</evidence>
<dbReference type="InterPro" id="IPR038987">
    <property type="entry name" value="MoeA-like"/>
</dbReference>
<accession>A0A031WIM3</accession>
<dbReference type="InterPro" id="IPR036425">
    <property type="entry name" value="MoaB/Mog-like_dom_sf"/>
</dbReference>
<dbReference type="Proteomes" id="UP000372533">
    <property type="component" value="Unassembled WGS sequence"/>
</dbReference>
<reference evidence="8 12" key="3">
    <citation type="submission" date="2019-02" db="EMBL/GenBank/DDBJ databases">
        <authorList>
            <consortium name="Pathogen Informatics"/>
        </authorList>
    </citation>
    <scope>NUCLEOTIDE SEQUENCE [LARGE SCALE GENOMIC DNA]</scope>
    <source>
        <strain evidence="8">Clo34</strain>
        <strain evidence="12">clo34</strain>
        <strain evidence="11">tl291</strain>
        <strain evidence="9">Tl291</strain>
        <strain evidence="7 10">VRECD0157</strain>
    </source>
</reference>
<evidence type="ECO:0000313" key="8">
    <source>
        <dbReference type="EMBL" id="VFD30470.1"/>
    </source>
</evidence>
<dbReference type="Proteomes" id="UP000411588">
    <property type="component" value="Unassembled WGS sequence"/>
</dbReference>
<dbReference type="GeneID" id="66354450"/>
<dbReference type="UniPathway" id="UPA00344"/>
<evidence type="ECO:0000259" key="2">
    <source>
        <dbReference type="SMART" id="SM00852"/>
    </source>
</evidence>
<proteinExistence type="inferred from homology"/>
<dbReference type="Proteomes" id="UP000878956">
    <property type="component" value="Unassembled WGS sequence"/>
</dbReference>
<comment type="similarity">
    <text evidence="1">Belongs to the MoeA family.</text>
</comment>
<dbReference type="CDD" id="cd03522">
    <property type="entry name" value="MoeA_like"/>
    <property type="match status" value="1"/>
</dbReference>
<evidence type="ECO:0000313" key="12">
    <source>
        <dbReference type="Proteomes" id="UP000411588"/>
    </source>
</evidence>
<keyword evidence="1" id="KW-0479">Metal-binding</keyword>
<comment type="cofactor">
    <cofactor evidence="1">
        <name>Mg(2+)</name>
        <dbReference type="ChEBI" id="CHEBI:18420"/>
    </cofactor>
</comment>
<keyword evidence="1" id="KW-0460">Magnesium</keyword>
<dbReference type="EMBL" id="LK932994">
    <property type="protein sequence ID" value="CDT16707.1"/>
    <property type="molecule type" value="Genomic_DNA"/>
</dbReference>
<dbReference type="EC" id="2.10.1.1" evidence="1"/>
<comment type="function">
    <text evidence="1">Catalyzes the insertion of molybdate into adenylated molybdopterin with the concomitant release of AMP.</text>
</comment>
<dbReference type="OMA" id="YHKASIF"/>
<name>A0A031WIM3_CLODI</name>